<dbReference type="OrthoDB" id="9765776at2"/>
<gene>
    <name evidence="5" type="ORF">C7455_103289</name>
</gene>
<dbReference type="Gene3D" id="1.10.287.950">
    <property type="entry name" value="Methyl-accepting chemotaxis protein"/>
    <property type="match status" value="1"/>
</dbReference>
<proteinExistence type="inferred from homology"/>
<comment type="caution">
    <text evidence="5">The sequence shown here is derived from an EMBL/GenBank/DDBJ whole genome shotgun (WGS) entry which is preliminary data.</text>
</comment>
<dbReference type="SUPFAM" id="SSF58104">
    <property type="entry name" value="Methyl-accepting chemotaxis protein (MCP) signaling domain"/>
    <property type="match status" value="1"/>
</dbReference>
<accession>A0A316GMB4</accession>
<protein>
    <submittedName>
        <fullName evidence="5">Methyl-accepting chemotaxis sensory transducer</fullName>
    </submittedName>
</protein>
<dbReference type="PANTHER" id="PTHR43531">
    <property type="entry name" value="PROTEIN ICFG"/>
    <property type="match status" value="1"/>
</dbReference>
<feature type="domain" description="Methyl-accepting transducer" evidence="4">
    <location>
        <begin position="1"/>
        <end position="92"/>
    </location>
</feature>
<dbReference type="GO" id="GO:0005886">
    <property type="term" value="C:plasma membrane"/>
    <property type="evidence" value="ECO:0007669"/>
    <property type="project" value="TreeGrafter"/>
</dbReference>
<dbReference type="GO" id="GO:0006935">
    <property type="term" value="P:chemotaxis"/>
    <property type="evidence" value="ECO:0007669"/>
    <property type="project" value="UniProtKB-KW"/>
</dbReference>
<dbReference type="AlphaFoldDB" id="A0A316GMB4"/>
<dbReference type="RefSeq" id="WP_109667310.1">
    <property type="nucleotide sequence ID" value="NZ_QGGW01000003.1"/>
</dbReference>
<dbReference type="PANTHER" id="PTHR43531:SF11">
    <property type="entry name" value="METHYL-ACCEPTING CHEMOTAXIS PROTEIN 3"/>
    <property type="match status" value="1"/>
</dbReference>
<evidence type="ECO:0000256" key="3">
    <source>
        <dbReference type="PROSITE-ProRule" id="PRU00284"/>
    </source>
</evidence>
<dbReference type="InterPro" id="IPR051310">
    <property type="entry name" value="MCP_chemotaxis"/>
</dbReference>
<dbReference type="Gene3D" id="3.30.450.20">
    <property type="entry name" value="PAS domain"/>
    <property type="match status" value="1"/>
</dbReference>
<comment type="similarity">
    <text evidence="2">Belongs to the methyl-accepting chemotaxis (MCP) protein family.</text>
</comment>
<dbReference type="Proteomes" id="UP000245708">
    <property type="component" value="Unassembled WGS sequence"/>
</dbReference>
<reference evidence="5 6" key="1">
    <citation type="submission" date="2018-05" db="EMBL/GenBank/DDBJ databases">
        <title>Genomic Encyclopedia of Type Strains, Phase IV (KMG-IV): sequencing the most valuable type-strain genomes for metagenomic binning, comparative biology and taxonomic classification.</title>
        <authorList>
            <person name="Goeker M."/>
        </authorList>
    </citation>
    <scope>NUCLEOTIDE SEQUENCE [LARGE SCALE GENOMIC DNA]</scope>
    <source>
        <strain evidence="5 6">DSM 16097</strain>
    </source>
</reference>
<evidence type="ECO:0000313" key="5">
    <source>
        <dbReference type="EMBL" id="PWK61089.1"/>
    </source>
</evidence>
<name>A0A316GMB4_9RHOB</name>
<keyword evidence="3" id="KW-0807">Transducer</keyword>
<dbReference type="PROSITE" id="PS50111">
    <property type="entry name" value="CHEMOTAXIS_TRANSDUC_2"/>
    <property type="match status" value="1"/>
</dbReference>
<evidence type="ECO:0000313" key="6">
    <source>
        <dbReference type="Proteomes" id="UP000245708"/>
    </source>
</evidence>
<dbReference type="Pfam" id="PF00015">
    <property type="entry name" value="MCPsignal"/>
    <property type="match status" value="1"/>
</dbReference>
<evidence type="ECO:0000259" key="4">
    <source>
        <dbReference type="PROSITE" id="PS50111"/>
    </source>
</evidence>
<dbReference type="InterPro" id="IPR004089">
    <property type="entry name" value="MCPsignal_dom"/>
</dbReference>
<organism evidence="5 6">
    <name type="scientific">Roseicyclus mahoneyensis</name>
    <dbReference type="NCBI Taxonomy" id="164332"/>
    <lineage>
        <taxon>Bacteria</taxon>
        <taxon>Pseudomonadati</taxon>
        <taxon>Pseudomonadota</taxon>
        <taxon>Alphaproteobacteria</taxon>
        <taxon>Rhodobacterales</taxon>
        <taxon>Roseobacteraceae</taxon>
        <taxon>Roseicyclus</taxon>
    </lineage>
</organism>
<dbReference type="CDD" id="cd18773">
    <property type="entry name" value="PDC1_HK_sensor"/>
    <property type="match status" value="1"/>
</dbReference>
<sequence length="355" mass="38450">MLDTIPSTAEAAAGYEALERIADKAEDLSRAAARKTRQIQAVTLQMNMLALNAKIEAARAGQHGRGFAIVANAVKDLALDINSVSTELDAEVARGLQALKDSVHDMAMRADAERRINQAGAVIATMDRNLYERTCDVRSWASEALIADFCADPDPAHAASVASRLETIWRVYRVYVDIWLCDMQGRVIASARGRQFPVTGHDAARSAWFGPAMQLPDGDGYVVDDVRRSPQMANDTVLTYAAAVRRGGRFDGTPIGALAVHFDWARQAESVLVPDQGDPAALDTRLIIADRTGLVLASSDGHGVLSDVIPLAETKEDKGVIATRTGLEYAYHRTPGFETYEGLGWFGVIARRAMP</sequence>
<dbReference type="EMBL" id="QGGW01000003">
    <property type="protein sequence ID" value="PWK61089.1"/>
    <property type="molecule type" value="Genomic_DNA"/>
</dbReference>
<keyword evidence="6" id="KW-1185">Reference proteome</keyword>
<dbReference type="GO" id="GO:0004888">
    <property type="term" value="F:transmembrane signaling receptor activity"/>
    <property type="evidence" value="ECO:0007669"/>
    <property type="project" value="TreeGrafter"/>
</dbReference>
<dbReference type="GO" id="GO:0007165">
    <property type="term" value="P:signal transduction"/>
    <property type="evidence" value="ECO:0007669"/>
    <property type="project" value="UniProtKB-KW"/>
</dbReference>
<keyword evidence="1" id="KW-0145">Chemotaxis</keyword>
<evidence type="ECO:0000256" key="2">
    <source>
        <dbReference type="ARBA" id="ARBA00029447"/>
    </source>
</evidence>
<evidence type="ECO:0000256" key="1">
    <source>
        <dbReference type="ARBA" id="ARBA00022500"/>
    </source>
</evidence>